<dbReference type="EMBL" id="FNEI01000013">
    <property type="protein sequence ID" value="SDJ61689.1"/>
    <property type="molecule type" value="Genomic_DNA"/>
</dbReference>
<sequence>MGIDVLVTVLICVGVVFAAIWSGTRMVSRGGLAKGATGTFGSVLGMIDPATGAPTKVEAAAAREEMKQQRHQVYSEGPGGHGVELIGGKVTLPEPNSKRP</sequence>
<dbReference type="STRING" id="1045773.SAMN05216555_11366"/>
<dbReference type="AlphaFoldDB" id="A0A1G8V6R3"/>
<dbReference type="OrthoDB" id="4950393at2"/>
<proteinExistence type="predicted"/>
<gene>
    <name evidence="1" type="ORF">SAMN05216555_11366</name>
</gene>
<reference evidence="2" key="1">
    <citation type="submission" date="2016-10" db="EMBL/GenBank/DDBJ databases">
        <authorList>
            <person name="Varghese N."/>
            <person name="Submissions S."/>
        </authorList>
    </citation>
    <scope>NUCLEOTIDE SEQUENCE [LARGE SCALE GENOMIC DNA]</scope>
    <source>
        <strain evidence="2">CGMCC 1.10783</strain>
    </source>
</reference>
<evidence type="ECO:0000313" key="1">
    <source>
        <dbReference type="EMBL" id="SDJ61689.1"/>
    </source>
</evidence>
<dbReference type="RefSeq" id="WP_074590328.1">
    <property type="nucleotide sequence ID" value="NZ_FNEI01000013.1"/>
</dbReference>
<name>A0A1G8V6R3_9MICC</name>
<organism evidence="1 2">
    <name type="scientific">Arthrobacter cupressi</name>
    <dbReference type="NCBI Taxonomy" id="1045773"/>
    <lineage>
        <taxon>Bacteria</taxon>
        <taxon>Bacillati</taxon>
        <taxon>Actinomycetota</taxon>
        <taxon>Actinomycetes</taxon>
        <taxon>Micrococcales</taxon>
        <taxon>Micrococcaceae</taxon>
        <taxon>Arthrobacter</taxon>
    </lineage>
</organism>
<dbReference type="Proteomes" id="UP000182130">
    <property type="component" value="Unassembled WGS sequence"/>
</dbReference>
<protein>
    <submittedName>
        <fullName evidence="1">Uncharacterized protein</fullName>
    </submittedName>
</protein>
<evidence type="ECO:0000313" key="2">
    <source>
        <dbReference type="Proteomes" id="UP000182130"/>
    </source>
</evidence>
<accession>A0A1G8V6R3</accession>
<keyword evidence="2" id="KW-1185">Reference proteome</keyword>